<evidence type="ECO:0000259" key="12">
    <source>
        <dbReference type="Pfam" id="PF13609"/>
    </source>
</evidence>
<sequence>MKKTLLAAALIAGFAGVAQAETSVTLYGILDGGIGYQKVSGSSSRSGAANTSIDGKRVGLINGIQSGNRWGLKGSEDLGSGLRAVFVLESGFTLADGRHAQNDRLFGRQATLGLAGDSWGQLDFGRQTNISSKYLAAADPFGEGFDQANIGVAFTTSNTTRYDNMVMYQTPNFSGFQLGVGYSFNVDGSQSWDRDTTVGGIDLNTKDSNKKALTTGLRYANGPLAVALTYDQVKSGSSVTGGTYTLNPTTGAITLSPAAVSDNVTIKSLNLGGSFDFEVAKLHLAIGQTRDGLFQSQTFGDNATIRPFTGLDGLKVNSYLVGATVPLGNGSLLASWTMADPTDKPDSAGVNDEWDKQQTYSVGYTYGLSKRTNLYAIGSYAKHIHFLPDAKSTLVGVGVRHQF</sequence>
<dbReference type="GO" id="GO:0046930">
    <property type="term" value="C:pore complex"/>
    <property type="evidence" value="ECO:0007669"/>
    <property type="project" value="UniProtKB-KW"/>
</dbReference>
<keyword evidence="10" id="KW-0998">Cell outer membrane</keyword>
<dbReference type="InterPro" id="IPR033900">
    <property type="entry name" value="Gram_neg_porin_domain"/>
</dbReference>
<dbReference type="GO" id="GO:0009279">
    <property type="term" value="C:cell outer membrane"/>
    <property type="evidence" value="ECO:0007669"/>
    <property type="project" value="UniProtKB-SubCell"/>
</dbReference>
<feature type="domain" description="Porin" evidence="12">
    <location>
        <begin position="7"/>
        <end position="379"/>
    </location>
</feature>
<dbReference type="PANTHER" id="PTHR34501:SF9">
    <property type="entry name" value="MAJOR OUTER MEMBRANE PROTEIN P.IA"/>
    <property type="match status" value="1"/>
</dbReference>
<evidence type="ECO:0000256" key="5">
    <source>
        <dbReference type="ARBA" id="ARBA00022692"/>
    </source>
</evidence>
<keyword evidence="4" id="KW-1134">Transmembrane beta strand</keyword>
<feature type="chain" id="PRO_5013359467" evidence="11">
    <location>
        <begin position="21"/>
        <end position="403"/>
    </location>
</feature>
<dbReference type="PRINTS" id="PR00182">
    <property type="entry name" value="ECOLNEIPORIN"/>
</dbReference>
<dbReference type="Proteomes" id="UP000184226">
    <property type="component" value="Unassembled WGS sequence"/>
</dbReference>
<evidence type="ECO:0000256" key="6">
    <source>
        <dbReference type="ARBA" id="ARBA00022729"/>
    </source>
</evidence>
<evidence type="ECO:0000256" key="9">
    <source>
        <dbReference type="ARBA" id="ARBA00023136"/>
    </source>
</evidence>
<dbReference type="SUPFAM" id="SSF56935">
    <property type="entry name" value="Porins"/>
    <property type="match status" value="1"/>
</dbReference>
<evidence type="ECO:0000313" key="14">
    <source>
        <dbReference type="Proteomes" id="UP000184226"/>
    </source>
</evidence>
<protein>
    <submittedName>
        <fullName evidence="13">Outer membrane protein (Porin)</fullName>
    </submittedName>
</protein>
<keyword evidence="8" id="KW-0626">Porin</keyword>
<keyword evidence="6 11" id="KW-0732">Signal</keyword>
<gene>
    <name evidence="13" type="ORF">SAMN04488135_111121</name>
</gene>
<evidence type="ECO:0000256" key="11">
    <source>
        <dbReference type="SAM" id="SignalP"/>
    </source>
</evidence>
<organism evidence="13 14">
    <name type="scientific">Pollutimonas bauzanensis</name>
    <dbReference type="NCBI Taxonomy" id="658167"/>
    <lineage>
        <taxon>Bacteria</taxon>
        <taxon>Pseudomonadati</taxon>
        <taxon>Pseudomonadota</taxon>
        <taxon>Betaproteobacteria</taxon>
        <taxon>Burkholderiales</taxon>
        <taxon>Alcaligenaceae</taxon>
        <taxon>Pollutimonas</taxon>
    </lineage>
</organism>
<dbReference type="InterPro" id="IPR023614">
    <property type="entry name" value="Porin_dom_sf"/>
</dbReference>
<keyword evidence="5" id="KW-0812">Transmembrane</keyword>
<reference evidence="13 14" key="1">
    <citation type="submission" date="2016-11" db="EMBL/GenBank/DDBJ databases">
        <authorList>
            <person name="Jaros S."/>
            <person name="Januszkiewicz K."/>
            <person name="Wedrychowicz H."/>
        </authorList>
    </citation>
    <scope>NUCLEOTIDE SEQUENCE [LARGE SCALE GENOMIC DNA]</scope>
    <source>
        <strain evidence="13 14">CGMCC 1.10190</strain>
    </source>
</reference>
<dbReference type="GO" id="GO:0015288">
    <property type="term" value="F:porin activity"/>
    <property type="evidence" value="ECO:0007669"/>
    <property type="project" value="UniProtKB-KW"/>
</dbReference>
<dbReference type="InterPro" id="IPR050298">
    <property type="entry name" value="Gram-neg_bact_OMP"/>
</dbReference>
<keyword evidence="7" id="KW-0406">Ion transport</keyword>
<evidence type="ECO:0000313" key="13">
    <source>
        <dbReference type="EMBL" id="SHI17446.1"/>
    </source>
</evidence>
<feature type="signal peptide" evidence="11">
    <location>
        <begin position="1"/>
        <end position="20"/>
    </location>
</feature>
<dbReference type="Gene3D" id="2.40.160.10">
    <property type="entry name" value="Porin"/>
    <property type="match status" value="1"/>
</dbReference>
<evidence type="ECO:0000256" key="2">
    <source>
        <dbReference type="ARBA" id="ARBA00011233"/>
    </source>
</evidence>
<dbReference type="OrthoDB" id="8520696at2"/>
<evidence type="ECO:0000256" key="1">
    <source>
        <dbReference type="ARBA" id="ARBA00004571"/>
    </source>
</evidence>
<dbReference type="STRING" id="658167.SAMN04488135_111121"/>
<dbReference type="RefSeq" id="WP_073105937.1">
    <property type="nucleotide sequence ID" value="NZ_FQXE01000011.1"/>
</dbReference>
<proteinExistence type="predicted"/>
<dbReference type="InterPro" id="IPR002299">
    <property type="entry name" value="Porin_Neis"/>
</dbReference>
<evidence type="ECO:0000256" key="3">
    <source>
        <dbReference type="ARBA" id="ARBA00022448"/>
    </source>
</evidence>
<dbReference type="EMBL" id="FQXE01000011">
    <property type="protein sequence ID" value="SHI17446.1"/>
    <property type="molecule type" value="Genomic_DNA"/>
</dbReference>
<keyword evidence="3" id="KW-0813">Transport</keyword>
<dbReference type="InterPro" id="IPR001702">
    <property type="entry name" value="Porin_Gram-ve"/>
</dbReference>
<keyword evidence="9" id="KW-0472">Membrane</keyword>
<dbReference type="CDD" id="cd00342">
    <property type="entry name" value="gram_neg_porins"/>
    <property type="match status" value="1"/>
</dbReference>
<evidence type="ECO:0000256" key="7">
    <source>
        <dbReference type="ARBA" id="ARBA00023065"/>
    </source>
</evidence>
<dbReference type="PANTHER" id="PTHR34501">
    <property type="entry name" value="PROTEIN YDDL-RELATED"/>
    <property type="match status" value="1"/>
</dbReference>
<dbReference type="GO" id="GO:0034220">
    <property type="term" value="P:monoatomic ion transmembrane transport"/>
    <property type="evidence" value="ECO:0007669"/>
    <property type="project" value="InterPro"/>
</dbReference>
<evidence type="ECO:0000256" key="8">
    <source>
        <dbReference type="ARBA" id="ARBA00023114"/>
    </source>
</evidence>
<comment type="subcellular location">
    <subcellularLocation>
        <location evidence="1">Cell outer membrane</location>
        <topology evidence="1">Multi-pass membrane protein</topology>
    </subcellularLocation>
</comment>
<name>A0A1M5YZI1_9BURK</name>
<dbReference type="PRINTS" id="PR00184">
    <property type="entry name" value="NEISSPPORIN"/>
</dbReference>
<dbReference type="AlphaFoldDB" id="A0A1M5YZI1"/>
<dbReference type="Pfam" id="PF13609">
    <property type="entry name" value="Porin_4"/>
    <property type="match status" value="1"/>
</dbReference>
<accession>A0A1M5YZI1</accession>
<keyword evidence="14" id="KW-1185">Reference proteome</keyword>
<evidence type="ECO:0000256" key="4">
    <source>
        <dbReference type="ARBA" id="ARBA00022452"/>
    </source>
</evidence>
<evidence type="ECO:0000256" key="10">
    <source>
        <dbReference type="ARBA" id="ARBA00023237"/>
    </source>
</evidence>
<comment type="subunit">
    <text evidence="2">Homotrimer.</text>
</comment>